<dbReference type="SMART" id="SM00530">
    <property type="entry name" value="HTH_XRE"/>
    <property type="match status" value="1"/>
</dbReference>
<dbReference type="EMBL" id="CP021434">
    <property type="protein sequence ID" value="ARU63689.1"/>
    <property type="molecule type" value="Genomic_DNA"/>
</dbReference>
<dbReference type="InterPro" id="IPR050807">
    <property type="entry name" value="TransReg_Diox_bact_type"/>
</dbReference>
<dbReference type="Pfam" id="PF01381">
    <property type="entry name" value="HTH_3"/>
    <property type="match status" value="1"/>
</dbReference>
<evidence type="ECO:0000256" key="1">
    <source>
        <dbReference type="ARBA" id="ARBA00023125"/>
    </source>
</evidence>
<dbReference type="AlphaFoldDB" id="A0A1Y0IUR6"/>
<evidence type="ECO:0000313" key="3">
    <source>
        <dbReference type="EMBL" id="ARU63689.1"/>
    </source>
</evidence>
<evidence type="ECO:0000313" key="4">
    <source>
        <dbReference type="Proteomes" id="UP000195437"/>
    </source>
</evidence>
<dbReference type="InterPro" id="IPR001387">
    <property type="entry name" value="Cro/C1-type_HTH"/>
</dbReference>
<dbReference type="InterPro" id="IPR010982">
    <property type="entry name" value="Lambda_DNA-bd_dom_sf"/>
</dbReference>
<keyword evidence="4" id="KW-1185">Reference proteome</keyword>
<dbReference type="PANTHER" id="PTHR46797:SF1">
    <property type="entry name" value="METHYLPHOSPHONATE SYNTHASE"/>
    <property type="match status" value="1"/>
</dbReference>
<dbReference type="InterPro" id="IPR011990">
    <property type="entry name" value="TPR-like_helical_dom_sf"/>
</dbReference>
<dbReference type="Proteomes" id="UP000195437">
    <property type="component" value="Chromosome"/>
</dbReference>
<dbReference type="OrthoDB" id="2470999at2"/>
<dbReference type="PROSITE" id="PS50943">
    <property type="entry name" value="HTH_CROC1"/>
    <property type="match status" value="1"/>
</dbReference>
<dbReference type="CDD" id="cd00093">
    <property type="entry name" value="HTH_XRE"/>
    <property type="match status" value="1"/>
</dbReference>
<organism evidence="3 4">
    <name type="scientific">Tumebacillus avium</name>
    <dbReference type="NCBI Taxonomy" id="1903704"/>
    <lineage>
        <taxon>Bacteria</taxon>
        <taxon>Bacillati</taxon>
        <taxon>Bacillota</taxon>
        <taxon>Bacilli</taxon>
        <taxon>Bacillales</taxon>
        <taxon>Alicyclobacillaceae</taxon>
        <taxon>Tumebacillus</taxon>
    </lineage>
</organism>
<evidence type="ECO:0000259" key="2">
    <source>
        <dbReference type="PROSITE" id="PS50943"/>
    </source>
</evidence>
<name>A0A1Y0IUR6_9BACL</name>
<accession>A0A1Y0IUR6</accession>
<dbReference type="RefSeq" id="WP_087459021.1">
    <property type="nucleotide sequence ID" value="NZ_CP021434.1"/>
</dbReference>
<protein>
    <recommendedName>
        <fullName evidence="2">HTH cro/C1-type domain-containing protein</fullName>
    </recommendedName>
</protein>
<reference evidence="4" key="1">
    <citation type="submission" date="2017-05" db="EMBL/GenBank/DDBJ databases">
        <authorList>
            <person name="Sung H."/>
        </authorList>
    </citation>
    <scope>NUCLEOTIDE SEQUENCE [LARGE SCALE GENOMIC DNA]</scope>
    <source>
        <strain evidence="4">AR23208</strain>
    </source>
</reference>
<keyword evidence="1" id="KW-0238">DNA-binding</keyword>
<proteinExistence type="predicted"/>
<dbReference type="GO" id="GO:0005829">
    <property type="term" value="C:cytosol"/>
    <property type="evidence" value="ECO:0007669"/>
    <property type="project" value="TreeGrafter"/>
</dbReference>
<gene>
    <name evidence="3" type="ORF">CBW65_23695</name>
</gene>
<dbReference type="GO" id="GO:0003677">
    <property type="term" value="F:DNA binding"/>
    <property type="evidence" value="ECO:0007669"/>
    <property type="project" value="UniProtKB-KW"/>
</dbReference>
<dbReference type="KEGG" id="tum:CBW65_23695"/>
<dbReference type="GO" id="GO:0003700">
    <property type="term" value="F:DNA-binding transcription factor activity"/>
    <property type="evidence" value="ECO:0007669"/>
    <property type="project" value="TreeGrafter"/>
</dbReference>
<dbReference type="SUPFAM" id="SSF47413">
    <property type="entry name" value="lambda repressor-like DNA-binding domains"/>
    <property type="match status" value="1"/>
</dbReference>
<dbReference type="Gene3D" id="1.25.40.10">
    <property type="entry name" value="Tetratricopeptide repeat domain"/>
    <property type="match status" value="1"/>
</dbReference>
<dbReference type="PANTHER" id="PTHR46797">
    <property type="entry name" value="HTH-TYPE TRANSCRIPTIONAL REGULATOR"/>
    <property type="match status" value="1"/>
</dbReference>
<feature type="domain" description="HTH cro/C1-type" evidence="2">
    <location>
        <begin position="10"/>
        <end position="63"/>
    </location>
</feature>
<sequence>MSTSSLGQRIRELRLRKGMTQIELAKGICTPSMISQIESDRARPSYKMLVGLANRLEVPMEHLLKEVDLEMEYTSDVI</sequence>